<dbReference type="EMBL" id="JASPKY010000243">
    <property type="protein sequence ID" value="KAK9717309.1"/>
    <property type="molecule type" value="Genomic_DNA"/>
</dbReference>
<keyword evidence="2" id="KW-1185">Reference proteome</keyword>
<name>A0AAW1KFF4_POPJA</name>
<dbReference type="Proteomes" id="UP001458880">
    <property type="component" value="Unassembled WGS sequence"/>
</dbReference>
<sequence>MLTHTSNTMRSILAEHLYFNKVLFVPSDLRPFCYLETVQRHTKTIKNKCKVYSINSNNSEWFTSSYQ</sequence>
<accession>A0AAW1KFF4</accession>
<gene>
    <name evidence="1" type="ORF">QE152_g23785</name>
</gene>
<reference evidence="1 2" key="1">
    <citation type="journal article" date="2024" name="BMC Genomics">
        <title>De novo assembly and annotation of Popillia japonica's genome with initial clues to its potential as an invasive pest.</title>
        <authorList>
            <person name="Cucini C."/>
            <person name="Boschi S."/>
            <person name="Funari R."/>
            <person name="Cardaioli E."/>
            <person name="Iannotti N."/>
            <person name="Marturano G."/>
            <person name="Paoli F."/>
            <person name="Bruttini M."/>
            <person name="Carapelli A."/>
            <person name="Frati F."/>
            <person name="Nardi F."/>
        </authorList>
    </citation>
    <scope>NUCLEOTIDE SEQUENCE [LARGE SCALE GENOMIC DNA]</scope>
    <source>
        <strain evidence="1">DMR45628</strain>
    </source>
</reference>
<evidence type="ECO:0000313" key="2">
    <source>
        <dbReference type="Proteomes" id="UP001458880"/>
    </source>
</evidence>
<protein>
    <submittedName>
        <fullName evidence="1">Uncharacterized protein</fullName>
    </submittedName>
</protein>
<organism evidence="1 2">
    <name type="scientific">Popillia japonica</name>
    <name type="common">Japanese beetle</name>
    <dbReference type="NCBI Taxonomy" id="7064"/>
    <lineage>
        <taxon>Eukaryota</taxon>
        <taxon>Metazoa</taxon>
        <taxon>Ecdysozoa</taxon>
        <taxon>Arthropoda</taxon>
        <taxon>Hexapoda</taxon>
        <taxon>Insecta</taxon>
        <taxon>Pterygota</taxon>
        <taxon>Neoptera</taxon>
        <taxon>Endopterygota</taxon>
        <taxon>Coleoptera</taxon>
        <taxon>Polyphaga</taxon>
        <taxon>Scarabaeiformia</taxon>
        <taxon>Scarabaeidae</taxon>
        <taxon>Rutelinae</taxon>
        <taxon>Popillia</taxon>
    </lineage>
</organism>
<comment type="caution">
    <text evidence="1">The sequence shown here is derived from an EMBL/GenBank/DDBJ whole genome shotgun (WGS) entry which is preliminary data.</text>
</comment>
<dbReference type="AlphaFoldDB" id="A0AAW1KFF4"/>
<evidence type="ECO:0000313" key="1">
    <source>
        <dbReference type="EMBL" id="KAK9717309.1"/>
    </source>
</evidence>
<proteinExistence type="predicted"/>